<name>A0A142CXH8_9EURY</name>
<dbReference type="OrthoDB" id="100827at2157"/>
<sequence>MVMTTACIEILPDKKVITVRGEDGRALAQLTIDDLAEVVEFRYATPWNVTKDSLDKVALVLEDLAYITQSYDKLPEKKILIDMLKKRKY</sequence>
<keyword evidence="2" id="KW-1185">Reference proteome</keyword>
<dbReference type="GeneID" id="27138902"/>
<evidence type="ECO:0000313" key="1">
    <source>
        <dbReference type="EMBL" id="AMQ19480.1"/>
    </source>
</evidence>
<dbReference type="RefSeq" id="WP_062390792.1">
    <property type="nucleotide sequence ID" value="NZ_CP014750.1"/>
</dbReference>
<dbReference type="Proteomes" id="UP000073604">
    <property type="component" value="Chromosome"/>
</dbReference>
<evidence type="ECO:0000313" key="2">
    <source>
        <dbReference type="Proteomes" id="UP000073604"/>
    </source>
</evidence>
<dbReference type="EMBL" id="CP014750">
    <property type="protein sequence ID" value="AMQ19480.1"/>
    <property type="molecule type" value="Genomic_DNA"/>
</dbReference>
<organism evidence="1 2">
    <name type="scientific">Thermococcus peptonophilus</name>
    <dbReference type="NCBI Taxonomy" id="53952"/>
    <lineage>
        <taxon>Archaea</taxon>
        <taxon>Methanobacteriati</taxon>
        <taxon>Methanobacteriota</taxon>
        <taxon>Thermococci</taxon>
        <taxon>Thermococcales</taxon>
        <taxon>Thermococcaceae</taxon>
        <taxon>Thermococcus</taxon>
    </lineage>
</organism>
<dbReference type="STRING" id="53952.A0127_00110"/>
<accession>A0A142CXH8</accession>
<gene>
    <name evidence="1" type="ORF">A0127_00110</name>
</gene>
<protein>
    <submittedName>
        <fullName evidence="1">Uncharacterized protein</fullName>
    </submittedName>
</protein>
<dbReference type="KEGG" id="tpep:A0127_00110"/>
<dbReference type="AlphaFoldDB" id="A0A142CXH8"/>
<reference evidence="2" key="1">
    <citation type="submission" date="2016-03" db="EMBL/GenBank/DDBJ databases">
        <authorList>
            <person name="Oger P.M."/>
        </authorList>
    </citation>
    <scope>NUCLEOTIDE SEQUENCE [LARGE SCALE GENOMIC DNA]</scope>
    <source>
        <strain evidence="2">OG-1</strain>
    </source>
</reference>
<proteinExistence type="predicted"/>